<evidence type="ECO:0008006" key="4">
    <source>
        <dbReference type="Google" id="ProtNLM"/>
    </source>
</evidence>
<dbReference type="AlphaFoldDB" id="J0NXN4"/>
<evidence type="ECO:0000313" key="2">
    <source>
        <dbReference type="EMBL" id="EJF52264.1"/>
    </source>
</evidence>
<name>J0NXN4_9BACT</name>
<dbReference type="OrthoDB" id="9803508at2"/>
<dbReference type="Pfam" id="PF12784">
    <property type="entry name" value="PDDEXK_2"/>
    <property type="match status" value="1"/>
</dbReference>
<dbReference type="PANTHER" id="PTHR41317:SF1">
    <property type="entry name" value="PD-(D_E)XK NUCLEASE FAMILY TRANSPOSASE"/>
    <property type="match status" value="1"/>
</dbReference>
<protein>
    <recommendedName>
        <fullName evidence="4">Rpn family recombination-promoting nuclease/putative transposase</fullName>
    </recommendedName>
</protein>
<sequence>MIKDRYINPLTDFGFKKLFGEAANKELLIHFLNQLLPEKHQVEDLEYLPSERLPSSFLDRKVIFDIYCTSSRGEHFIIELQRSKQNHFIDRSIFYSTFPIQEQSERGDWNFKLWPIYTICILDFKINQPNPHNRVIRYVQLKDQDKELFFEDLTYIYIELPNFTKTLDELEDLQDKWLYLFRYLAKLEDRPAALQERIFIGLFRAAEIASYSIEERQNYEVSLKKHRDIKNVIDTALEEGLEKGRAEGLEEGLEKGLEQGREEGREEGLKEGEERGLEKGALAAKKAMAKQMQAANLPLDQIAQITGCSLEQLKNWLKD</sequence>
<dbReference type="InterPro" id="IPR010106">
    <property type="entry name" value="RpnA"/>
</dbReference>
<proteinExistence type="predicted"/>
<organism evidence="2 3">
    <name type="scientific">Saprospira grandis DSM 2844</name>
    <dbReference type="NCBI Taxonomy" id="694433"/>
    <lineage>
        <taxon>Bacteria</taxon>
        <taxon>Pseudomonadati</taxon>
        <taxon>Bacteroidota</taxon>
        <taxon>Saprospiria</taxon>
        <taxon>Saprospirales</taxon>
        <taxon>Saprospiraceae</taxon>
        <taxon>Saprospira</taxon>
    </lineage>
</organism>
<evidence type="ECO:0000313" key="3">
    <source>
        <dbReference type="Proteomes" id="UP000005113"/>
    </source>
</evidence>
<reference evidence="3" key="1">
    <citation type="journal article" date="2012" name="Stand. Genomic Sci.">
        <title>Permanent draft genome sequence of the gliding predator Saprospira grandis strain Sa g1 (= HR1).</title>
        <authorList>
            <person name="Mavromatis K."/>
            <person name="Chertkov O."/>
            <person name="Lapidus A."/>
            <person name="Nolan M."/>
            <person name="Lucas S."/>
            <person name="Tice H."/>
            <person name="Del Rio T.G."/>
            <person name="Cheng J.F."/>
            <person name="Han C."/>
            <person name="Tapia R."/>
            <person name="Bruce D."/>
            <person name="Goodwin L.A."/>
            <person name="Pitluck S."/>
            <person name="Huntemann M."/>
            <person name="Liolios K."/>
            <person name="Pagani I."/>
            <person name="Ivanova N."/>
            <person name="Mikhailova N."/>
            <person name="Pati A."/>
            <person name="Chen A."/>
            <person name="Palaniappan K."/>
            <person name="Land M."/>
            <person name="Brambilla E.M."/>
            <person name="Rohde M."/>
            <person name="Spring S."/>
            <person name="Goker M."/>
            <person name="Detter J.C."/>
            <person name="Bristow J."/>
            <person name="Eisen J.A."/>
            <person name="Markowitz V."/>
            <person name="Hugenholtz P."/>
            <person name="Kyrpides N.C."/>
            <person name="Klenk H.P."/>
            <person name="Woyke T."/>
        </authorList>
    </citation>
    <scope>NUCLEOTIDE SEQUENCE [LARGE SCALE GENOMIC DNA]</scope>
    <source>
        <strain evidence="3">DSM 2844</strain>
    </source>
</reference>
<feature type="region of interest" description="Disordered" evidence="1">
    <location>
        <begin position="244"/>
        <end position="276"/>
    </location>
</feature>
<dbReference type="EMBL" id="JH719942">
    <property type="protein sequence ID" value="EJF52264.1"/>
    <property type="molecule type" value="Genomic_DNA"/>
</dbReference>
<dbReference type="PANTHER" id="PTHR41317">
    <property type="entry name" value="PD-(D_E)XK NUCLEASE FAMILY TRANSPOSASE"/>
    <property type="match status" value="1"/>
</dbReference>
<evidence type="ECO:0000256" key="1">
    <source>
        <dbReference type="SAM" id="MobiDB-lite"/>
    </source>
</evidence>
<dbReference type="RefSeq" id="WP_002657121.1">
    <property type="nucleotide sequence ID" value="NZ_JH719942.1"/>
</dbReference>
<dbReference type="NCBIfam" id="TIGR01784">
    <property type="entry name" value="T_den_put_tspse"/>
    <property type="match status" value="1"/>
</dbReference>
<dbReference type="HOGENOM" id="CLU_057504_1_0_10"/>
<accession>J0NXN4</accession>
<gene>
    <name evidence="2" type="ORF">SapgrDRAFT_0520</name>
</gene>
<dbReference type="Proteomes" id="UP000005113">
    <property type="component" value="Unassembled WGS sequence"/>
</dbReference>